<keyword evidence="3" id="KW-1185">Reference proteome</keyword>
<dbReference type="EMBL" id="JBCITM010000014">
    <property type="protein sequence ID" value="MEN1761336.1"/>
    <property type="molecule type" value="Genomic_DNA"/>
</dbReference>
<keyword evidence="1" id="KW-1133">Transmembrane helix</keyword>
<gene>
    <name evidence="2" type="ORF">AAIG11_12660</name>
</gene>
<keyword evidence="1" id="KW-0812">Transmembrane</keyword>
<organism evidence="2 3">
    <name type="scientific">Anoxynatronum sibiricum</name>
    <dbReference type="NCBI Taxonomy" id="210623"/>
    <lineage>
        <taxon>Bacteria</taxon>
        <taxon>Bacillati</taxon>
        <taxon>Bacillota</taxon>
        <taxon>Clostridia</taxon>
        <taxon>Eubacteriales</taxon>
        <taxon>Clostridiaceae</taxon>
        <taxon>Anoxynatronum</taxon>
    </lineage>
</organism>
<evidence type="ECO:0000313" key="3">
    <source>
        <dbReference type="Proteomes" id="UP001407405"/>
    </source>
</evidence>
<protein>
    <submittedName>
        <fullName evidence="2">Uncharacterized protein</fullName>
    </submittedName>
</protein>
<evidence type="ECO:0000313" key="2">
    <source>
        <dbReference type="EMBL" id="MEN1761336.1"/>
    </source>
</evidence>
<sequence length="45" mass="4820">MIIIGTLLGLPYKTMGIIGGLFLLSAAAPTLMALILAHREDHKDE</sequence>
<accession>A0ABU9VY85</accession>
<evidence type="ECO:0000256" key="1">
    <source>
        <dbReference type="SAM" id="Phobius"/>
    </source>
</evidence>
<keyword evidence="1" id="KW-0472">Membrane</keyword>
<name>A0ABU9VY85_9CLOT</name>
<comment type="caution">
    <text evidence="2">The sequence shown here is derived from an EMBL/GenBank/DDBJ whole genome shotgun (WGS) entry which is preliminary data.</text>
</comment>
<dbReference type="Proteomes" id="UP001407405">
    <property type="component" value="Unassembled WGS sequence"/>
</dbReference>
<reference evidence="2 3" key="1">
    <citation type="submission" date="2024-04" db="EMBL/GenBank/DDBJ databases">
        <title>Genome sequencing and metabolic network reconstruction of aminoacids and betaine degradation by Anoxynatronum sibiricum.</title>
        <authorList>
            <person name="Detkova E.N."/>
            <person name="Boltjanskaja Y.V."/>
            <person name="Mardanov A.V."/>
            <person name="Kevbrin V."/>
        </authorList>
    </citation>
    <scope>NUCLEOTIDE SEQUENCE [LARGE SCALE GENOMIC DNA]</scope>
    <source>
        <strain evidence="2 3">Z-7981</strain>
    </source>
</reference>
<feature type="transmembrane region" description="Helical" evidence="1">
    <location>
        <begin position="15"/>
        <end position="37"/>
    </location>
</feature>
<proteinExistence type="predicted"/>
<dbReference type="RefSeq" id="WP_343186635.1">
    <property type="nucleotide sequence ID" value="NZ_JBCITM010000014.1"/>
</dbReference>